<gene>
    <name evidence="1" type="ORF">PCOR1329_LOCUS24189</name>
</gene>
<evidence type="ECO:0000313" key="1">
    <source>
        <dbReference type="EMBL" id="CAK0823499.1"/>
    </source>
</evidence>
<feature type="non-terminal residue" evidence="1">
    <location>
        <position position="85"/>
    </location>
</feature>
<proteinExistence type="predicted"/>
<protein>
    <recommendedName>
        <fullName evidence="3">Secreted protein</fullName>
    </recommendedName>
</protein>
<name>A0ABN9RVW0_9DINO</name>
<reference evidence="1" key="1">
    <citation type="submission" date="2023-10" db="EMBL/GenBank/DDBJ databases">
        <authorList>
            <person name="Chen Y."/>
            <person name="Shah S."/>
            <person name="Dougan E. K."/>
            <person name="Thang M."/>
            <person name="Chan C."/>
        </authorList>
    </citation>
    <scope>NUCLEOTIDE SEQUENCE [LARGE SCALE GENOMIC DNA]</scope>
</reference>
<accession>A0ABN9RVW0</accession>
<dbReference type="Proteomes" id="UP001189429">
    <property type="component" value="Unassembled WGS sequence"/>
</dbReference>
<sequence>MILSTLWLQDLGLVKRVLVKLVRCMSCGVWDWFEAAFVTVDLPTHLFSTVEDHALTCVLGELLTQKAVIREVSCERVRDWWICAS</sequence>
<evidence type="ECO:0000313" key="2">
    <source>
        <dbReference type="Proteomes" id="UP001189429"/>
    </source>
</evidence>
<keyword evidence="2" id="KW-1185">Reference proteome</keyword>
<comment type="caution">
    <text evidence="1">The sequence shown here is derived from an EMBL/GenBank/DDBJ whole genome shotgun (WGS) entry which is preliminary data.</text>
</comment>
<evidence type="ECO:0008006" key="3">
    <source>
        <dbReference type="Google" id="ProtNLM"/>
    </source>
</evidence>
<dbReference type="EMBL" id="CAUYUJ010008293">
    <property type="protein sequence ID" value="CAK0823499.1"/>
    <property type="molecule type" value="Genomic_DNA"/>
</dbReference>
<organism evidence="1 2">
    <name type="scientific">Prorocentrum cordatum</name>
    <dbReference type="NCBI Taxonomy" id="2364126"/>
    <lineage>
        <taxon>Eukaryota</taxon>
        <taxon>Sar</taxon>
        <taxon>Alveolata</taxon>
        <taxon>Dinophyceae</taxon>
        <taxon>Prorocentrales</taxon>
        <taxon>Prorocentraceae</taxon>
        <taxon>Prorocentrum</taxon>
    </lineage>
</organism>